<dbReference type="PROSITE" id="PS50112">
    <property type="entry name" value="PAS"/>
    <property type="match status" value="2"/>
</dbReference>
<dbReference type="InterPro" id="IPR000014">
    <property type="entry name" value="PAS"/>
</dbReference>
<dbReference type="Proteomes" id="UP000029553">
    <property type="component" value="Unassembled WGS sequence"/>
</dbReference>
<proteinExistence type="predicted"/>
<feature type="domain" description="GGDEF" evidence="6">
    <location>
        <begin position="700"/>
        <end position="838"/>
    </location>
</feature>
<evidence type="ECO:0000256" key="1">
    <source>
        <dbReference type="SAM" id="Phobius"/>
    </source>
</evidence>
<evidence type="ECO:0000313" key="7">
    <source>
        <dbReference type="EMBL" id="KGH30484.1"/>
    </source>
</evidence>
<dbReference type="PROSITE" id="PS50113">
    <property type="entry name" value="PAC"/>
    <property type="match status" value="1"/>
</dbReference>
<dbReference type="InterPro" id="IPR035965">
    <property type="entry name" value="PAS-like_dom_sf"/>
</dbReference>
<dbReference type="PROSITE" id="PS50839">
    <property type="entry name" value="CHASE"/>
    <property type="match status" value="1"/>
</dbReference>
<dbReference type="FunFam" id="3.20.20.450:FF:000001">
    <property type="entry name" value="Cyclic di-GMP phosphodiesterase yahA"/>
    <property type="match status" value="1"/>
</dbReference>
<gene>
    <name evidence="7" type="ORF">P353_10170</name>
</gene>
<evidence type="ECO:0000259" key="2">
    <source>
        <dbReference type="PROSITE" id="PS50112"/>
    </source>
</evidence>
<dbReference type="InterPro" id="IPR013767">
    <property type="entry name" value="PAS_fold"/>
</dbReference>
<dbReference type="EMBL" id="AWOR01000043">
    <property type="protein sequence ID" value="KGH30484.1"/>
    <property type="molecule type" value="Genomic_DNA"/>
</dbReference>
<organism evidence="7 8">
    <name type="scientific">Comamonas testosteroni</name>
    <name type="common">Pseudomonas testosteroni</name>
    <dbReference type="NCBI Taxonomy" id="285"/>
    <lineage>
        <taxon>Bacteria</taxon>
        <taxon>Pseudomonadati</taxon>
        <taxon>Pseudomonadota</taxon>
        <taxon>Betaproteobacteria</taxon>
        <taxon>Burkholderiales</taxon>
        <taxon>Comamonadaceae</taxon>
        <taxon>Comamonas</taxon>
    </lineage>
</organism>
<dbReference type="PROSITE" id="PS50887">
    <property type="entry name" value="GGDEF"/>
    <property type="match status" value="1"/>
</dbReference>
<feature type="domain" description="EAL" evidence="5">
    <location>
        <begin position="847"/>
        <end position="1100"/>
    </location>
</feature>
<evidence type="ECO:0000259" key="6">
    <source>
        <dbReference type="PROSITE" id="PS50887"/>
    </source>
</evidence>
<dbReference type="InterPro" id="IPR001633">
    <property type="entry name" value="EAL_dom"/>
</dbReference>
<dbReference type="InterPro" id="IPR029787">
    <property type="entry name" value="Nucleotide_cyclase"/>
</dbReference>
<dbReference type="CDD" id="cd01948">
    <property type="entry name" value="EAL"/>
    <property type="match status" value="1"/>
</dbReference>
<evidence type="ECO:0000313" key="8">
    <source>
        <dbReference type="Proteomes" id="UP000029553"/>
    </source>
</evidence>
<dbReference type="Pfam" id="PF00990">
    <property type="entry name" value="GGDEF"/>
    <property type="match status" value="1"/>
</dbReference>
<dbReference type="SMART" id="SM00091">
    <property type="entry name" value="PAS"/>
    <property type="match status" value="2"/>
</dbReference>
<feature type="transmembrane region" description="Helical" evidence="1">
    <location>
        <begin position="347"/>
        <end position="371"/>
    </location>
</feature>
<dbReference type="SMART" id="SM00052">
    <property type="entry name" value="EAL"/>
    <property type="match status" value="1"/>
</dbReference>
<evidence type="ECO:0000259" key="3">
    <source>
        <dbReference type="PROSITE" id="PS50113"/>
    </source>
</evidence>
<dbReference type="NCBIfam" id="TIGR00229">
    <property type="entry name" value="sensory_box"/>
    <property type="match status" value="1"/>
</dbReference>
<dbReference type="InterPro" id="IPR006189">
    <property type="entry name" value="CHASE_dom"/>
</dbReference>
<protein>
    <submittedName>
        <fullName evidence="7">Diguanylate cyclase</fullName>
    </submittedName>
</protein>
<comment type="caution">
    <text evidence="7">The sequence shown here is derived from an EMBL/GenBank/DDBJ whole genome shotgun (WGS) entry which is preliminary data.</text>
</comment>
<dbReference type="NCBIfam" id="TIGR00254">
    <property type="entry name" value="GGDEF"/>
    <property type="match status" value="1"/>
</dbReference>
<dbReference type="Pfam" id="PF00563">
    <property type="entry name" value="EAL"/>
    <property type="match status" value="1"/>
</dbReference>
<dbReference type="Pfam" id="PF00989">
    <property type="entry name" value="PAS"/>
    <property type="match status" value="1"/>
</dbReference>
<dbReference type="InterPro" id="IPR052155">
    <property type="entry name" value="Biofilm_reg_signaling"/>
</dbReference>
<dbReference type="AlphaFoldDB" id="A0A096FKL7"/>
<feature type="domain" description="PAC" evidence="3">
    <location>
        <begin position="466"/>
        <end position="516"/>
    </location>
</feature>
<dbReference type="SMART" id="SM01079">
    <property type="entry name" value="CHASE"/>
    <property type="match status" value="1"/>
</dbReference>
<feature type="domain" description="PAS" evidence="2">
    <location>
        <begin position="517"/>
        <end position="553"/>
    </location>
</feature>
<evidence type="ECO:0000259" key="5">
    <source>
        <dbReference type="PROSITE" id="PS50883"/>
    </source>
</evidence>
<keyword evidence="1" id="KW-0472">Membrane</keyword>
<dbReference type="InterPro" id="IPR035919">
    <property type="entry name" value="EAL_sf"/>
</dbReference>
<dbReference type="Gene3D" id="3.30.450.20">
    <property type="entry name" value="PAS domain"/>
    <property type="match status" value="2"/>
</dbReference>
<keyword evidence="1" id="KW-1133">Transmembrane helix</keyword>
<dbReference type="PANTHER" id="PTHR44757">
    <property type="entry name" value="DIGUANYLATE CYCLASE DGCP"/>
    <property type="match status" value="1"/>
</dbReference>
<dbReference type="SMART" id="SM00267">
    <property type="entry name" value="GGDEF"/>
    <property type="match status" value="1"/>
</dbReference>
<dbReference type="GO" id="GO:0003824">
    <property type="term" value="F:catalytic activity"/>
    <property type="evidence" value="ECO:0007669"/>
    <property type="project" value="UniProtKB-ARBA"/>
</dbReference>
<dbReference type="Pfam" id="PF13188">
    <property type="entry name" value="PAS_8"/>
    <property type="match status" value="1"/>
</dbReference>
<dbReference type="Gene3D" id="3.30.70.270">
    <property type="match status" value="1"/>
</dbReference>
<accession>A0A096FKL7</accession>
<feature type="domain" description="PAS" evidence="2">
    <location>
        <begin position="391"/>
        <end position="456"/>
    </location>
</feature>
<dbReference type="InterPro" id="IPR000700">
    <property type="entry name" value="PAS-assoc_C"/>
</dbReference>
<dbReference type="SUPFAM" id="SSF141868">
    <property type="entry name" value="EAL domain-like"/>
    <property type="match status" value="1"/>
</dbReference>
<dbReference type="SUPFAM" id="SSF55073">
    <property type="entry name" value="Nucleotide cyclase"/>
    <property type="match status" value="1"/>
</dbReference>
<dbReference type="PANTHER" id="PTHR44757:SF2">
    <property type="entry name" value="BIOFILM ARCHITECTURE MAINTENANCE PROTEIN MBAA"/>
    <property type="match status" value="1"/>
</dbReference>
<dbReference type="PROSITE" id="PS50883">
    <property type="entry name" value="EAL"/>
    <property type="match status" value="1"/>
</dbReference>
<dbReference type="SUPFAM" id="SSF55785">
    <property type="entry name" value="PYP-like sensor domain (PAS domain)"/>
    <property type="match status" value="2"/>
</dbReference>
<name>A0A096FKL7_COMTE</name>
<feature type="transmembrane region" description="Helical" evidence="1">
    <location>
        <begin position="42"/>
        <end position="63"/>
    </location>
</feature>
<sequence>MVPLPLLKGATVDWSHLATQEFCVFCMSQFATQPVMKVRKPWLALLALGFGISCGGLGGWMLHQRQESRMQQRLQLSADMATRALEQRLGSYDRLLVKLAEQMGRNADAGQQVFAQHAHALLSQDSLVGLQALSLTRAVTAELHTDLARDSQAFEVSYVWPLIGNEALAGSNARQPAAAFHSLIQAWNSRQMSMSAPFRFLQLPDSPKGVVLRAPLWAAAEEGGAAAIGKSSGKPLGTLNARIRLGEFARGLVPANLYPQVAFKLVDLSPADPSPKADGDHKRLTTPLSMLAGGSEILFTGSLWAEAETHPEFALIKPLERQIQVYDRIWSLQFKPALSTQRRLERYLPWLVLGLGLLAGLLLAAWVSGWWQSRWSWSRRLKFSAQARQESDARFHAMCEQAAMGVLELDVATRRVLKVNQHFCRLLGYEAQEIHRRSVLELVMPEDQAHCAQLLEGLDLQQFQHNAGEYCLRSKDGAPVWVELNAFLTGRHESRRLQVLVQDISGRKRLEQMERLGHQQLRNLMQRLPVGLVMEDLDGRLVYWNEEFLRLAGHGGKPSVSTQQWWERMFPDAAERERVIQRWEVARAQARRTLQLSQSERVDGVQAQWDELATEASACMVSAQTLMLRGIDGLRRPVAVSAVLQAEGCLMVLQDQSQRMAAEQEVRRLAFYDALTGLPNRRLLADRLQQALAVAQRKAHFGGVVLLDIDNFKAFNETYGLDQGDLLLQSMSQRIRGLLPSGATIARQGGDDFVLLIEDLGSDSVAAAARLEQQADQWLSRLREPIEIGGIPRSITVSMGLSLFGEAELTGEEVQRRAEMAMYQAKSQGRNVSCFFDPQLQSALQERRTLEQDMRAGLQAGEFELFYQPQVEMGKVIGAEGLLRWKHPEKGFVPPAHFIPLAEETGVILPLGDWVLQAACQQLAKWAKHPRYAQLVLSVNVSPKQFHQSGFVEQVLKALAEHGADARRLKLELTEGMLVSDVDDTIAKMMRLKSYGIGFSLDDFGTGYSSLSYLKRLPLDQLKIDRSFVRDVLTDPNDAAIARTIVALAKSLSLHVIAEGVETQAQCRFLEGIRCYAWQGYLMSPPVPVSEFESLVTNGNVPGSPMPALSPVSMR</sequence>
<dbReference type="CDD" id="cd00130">
    <property type="entry name" value="PAS"/>
    <property type="match status" value="1"/>
</dbReference>
<reference evidence="7 8" key="1">
    <citation type="submission" date="2013-09" db="EMBL/GenBank/DDBJ databases">
        <title>High correlation between genotypes and phenotypes of environmental bacteria Comamonas testosteroni strains.</title>
        <authorList>
            <person name="Liu L."/>
            <person name="Zhu W."/>
            <person name="Xia X."/>
            <person name="Xu B."/>
            <person name="Luo M."/>
            <person name="Wang G."/>
        </authorList>
    </citation>
    <scope>NUCLEOTIDE SEQUENCE [LARGE SCALE GENOMIC DNA]</scope>
    <source>
        <strain evidence="7 8">JL40</strain>
    </source>
</reference>
<dbReference type="Pfam" id="PF03924">
    <property type="entry name" value="CHASE"/>
    <property type="match status" value="1"/>
</dbReference>
<dbReference type="GO" id="GO:0006355">
    <property type="term" value="P:regulation of DNA-templated transcription"/>
    <property type="evidence" value="ECO:0007669"/>
    <property type="project" value="InterPro"/>
</dbReference>
<keyword evidence="1" id="KW-0812">Transmembrane</keyword>
<dbReference type="CDD" id="cd01949">
    <property type="entry name" value="GGDEF"/>
    <property type="match status" value="1"/>
</dbReference>
<dbReference type="InterPro" id="IPR000160">
    <property type="entry name" value="GGDEF_dom"/>
</dbReference>
<feature type="domain" description="CHASE" evidence="4">
    <location>
        <begin position="156"/>
        <end position="248"/>
    </location>
</feature>
<evidence type="ECO:0000259" key="4">
    <source>
        <dbReference type="PROSITE" id="PS50839"/>
    </source>
</evidence>
<dbReference type="InterPro" id="IPR043128">
    <property type="entry name" value="Rev_trsase/Diguanyl_cyclase"/>
</dbReference>
<dbReference type="Gene3D" id="3.20.20.450">
    <property type="entry name" value="EAL domain"/>
    <property type="match status" value="1"/>
</dbReference>